<sequence>MQGAALAAESFPARVLRVVDGDTLWVMPQHEVQVRRAGGALERSGRIKLRIEGIDAPEICQAHGRTAQRFLERWVLQQTVQVHVQGSDRYRRLLVQVQAQDGQDIGAVMVREGHAWSYRTGWTRGIYAAEERAAMREEAGLFADPKARYPRDFRAMHGPCHVVPRQKPMPSR</sequence>
<evidence type="ECO:0000313" key="5">
    <source>
        <dbReference type="EMBL" id="SEN88645.1"/>
    </source>
</evidence>
<dbReference type="AlphaFoldDB" id="A0A1H8K729"/>
<evidence type="ECO:0000259" key="4">
    <source>
        <dbReference type="PROSITE" id="PS50830"/>
    </source>
</evidence>
<reference evidence="5 6" key="1">
    <citation type="submission" date="2016-10" db="EMBL/GenBank/DDBJ databases">
        <authorList>
            <person name="de Groot N.N."/>
        </authorList>
    </citation>
    <scope>NUCLEOTIDE SEQUENCE [LARGE SCALE GENOMIC DNA]</scope>
    <source>
        <strain evidence="5 6">DSM 15123</strain>
    </source>
</reference>
<dbReference type="GO" id="GO:0016787">
    <property type="term" value="F:hydrolase activity"/>
    <property type="evidence" value="ECO:0007669"/>
    <property type="project" value="UniProtKB-KW"/>
</dbReference>
<dbReference type="RefSeq" id="WP_159430754.1">
    <property type="nucleotide sequence ID" value="NZ_FOCW01000009.1"/>
</dbReference>
<name>A0A1H8K729_9BURK</name>
<dbReference type="EMBL" id="FOCW01000009">
    <property type="protein sequence ID" value="SEN88645.1"/>
    <property type="molecule type" value="Genomic_DNA"/>
</dbReference>
<dbReference type="SUPFAM" id="SSF50199">
    <property type="entry name" value="Staphylococcal nuclease"/>
    <property type="match status" value="1"/>
</dbReference>
<dbReference type="PANTHER" id="PTHR12302:SF3">
    <property type="entry name" value="SERINE_THREONINE-PROTEIN KINASE 31"/>
    <property type="match status" value="1"/>
</dbReference>
<evidence type="ECO:0000313" key="6">
    <source>
        <dbReference type="Proteomes" id="UP000199531"/>
    </source>
</evidence>
<dbReference type="PROSITE" id="PS50830">
    <property type="entry name" value="TNASE_3"/>
    <property type="match status" value="1"/>
</dbReference>
<evidence type="ECO:0000256" key="1">
    <source>
        <dbReference type="ARBA" id="ARBA00022722"/>
    </source>
</evidence>
<feature type="domain" description="TNase-like" evidence="4">
    <location>
        <begin position="9"/>
        <end position="144"/>
    </location>
</feature>
<protein>
    <submittedName>
        <fullName evidence="5">Endonuclease YncB, thermonuclease family</fullName>
    </submittedName>
</protein>
<evidence type="ECO:0000256" key="2">
    <source>
        <dbReference type="ARBA" id="ARBA00022759"/>
    </source>
</evidence>
<keyword evidence="2 5" id="KW-0255">Endonuclease</keyword>
<proteinExistence type="predicted"/>
<accession>A0A1H8K729</accession>
<dbReference type="InterPro" id="IPR035437">
    <property type="entry name" value="SNase_OB-fold_sf"/>
</dbReference>
<dbReference type="Gene3D" id="2.40.50.90">
    <property type="match status" value="1"/>
</dbReference>
<dbReference type="InterPro" id="IPR016071">
    <property type="entry name" value="Staphylococal_nuclease_OB-fold"/>
</dbReference>
<dbReference type="Proteomes" id="UP000199531">
    <property type="component" value="Unassembled WGS sequence"/>
</dbReference>
<dbReference type="STRING" id="1121117.SAMN02745977_02266"/>
<keyword evidence="1" id="KW-0540">Nuclease</keyword>
<dbReference type="SMART" id="SM00318">
    <property type="entry name" value="SNc"/>
    <property type="match status" value="1"/>
</dbReference>
<dbReference type="Pfam" id="PF00565">
    <property type="entry name" value="SNase"/>
    <property type="match status" value="1"/>
</dbReference>
<keyword evidence="3" id="KW-0378">Hydrolase</keyword>
<organism evidence="5 6">
    <name type="scientific">Brachymonas denitrificans DSM 15123</name>
    <dbReference type="NCBI Taxonomy" id="1121117"/>
    <lineage>
        <taxon>Bacteria</taxon>
        <taxon>Pseudomonadati</taxon>
        <taxon>Pseudomonadota</taxon>
        <taxon>Betaproteobacteria</taxon>
        <taxon>Burkholderiales</taxon>
        <taxon>Comamonadaceae</taxon>
        <taxon>Brachymonas</taxon>
    </lineage>
</organism>
<dbReference type="OrthoDB" id="9805504at2"/>
<gene>
    <name evidence="5" type="ORF">SAMN02745977_02266</name>
</gene>
<dbReference type="GO" id="GO:0004519">
    <property type="term" value="F:endonuclease activity"/>
    <property type="evidence" value="ECO:0007669"/>
    <property type="project" value="UniProtKB-KW"/>
</dbReference>
<evidence type="ECO:0000256" key="3">
    <source>
        <dbReference type="ARBA" id="ARBA00022801"/>
    </source>
</evidence>
<keyword evidence="6" id="KW-1185">Reference proteome</keyword>
<dbReference type="PANTHER" id="PTHR12302">
    <property type="entry name" value="EBNA2 BINDING PROTEIN P100"/>
    <property type="match status" value="1"/>
</dbReference>